<proteinExistence type="predicted"/>
<protein>
    <submittedName>
        <fullName evidence="1">Uncharacterized protein</fullName>
    </submittedName>
</protein>
<sequence>MSRPVPSCPVLSCCSRYAHTWLSCCSRHVHLPVQCSAVQYRTPRCRLSRVGYSVALRQSPREFGFPSMGWHSCVWWRVLWYGDGIDGLISTVLFQ</sequence>
<gene>
    <name evidence="1" type="ORF">BO95DRAFT_227464</name>
</gene>
<dbReference type="Proteomes" id="UP000249057">
    <property type="component" value="Unassembled WGS sequence"/>
</dbReference>
<evidence type="ECO:0000313" key="1">
    <source>
        <dbReference type="EMBL" id="RAH42774.1"/>
    </source>
</evidence>
<name>A0ACD1G0L5_9EURO</name>
<dbReference type="EMBL" id="KZ825370">
    <property type="protein sequence ID" value="RAH42774.1"/>
    <property type="molecule type" value="Genomic_DNA"/>
</dbReference>
<accession>A0ACD1G0L5</accession>
<reference evidence="1" key="1">
    <citation type="submission" date="2018-02" db="EMBL/GenBank/DDBJ databases">
        <title>The genomes of Aspergillus section Nigri reveals drivers in fungal speciation.</title>
        <authorList>
            <consortium name="DOE Joint Genome Institute"/>
            <person name="Vesth T.C."/>
            <person name="Nybo J."/>
            <person name="Theobald S."/>
            <person name="Brandl J."/>
            <person name="Frisvad J.C."/>
            <person name="Nielsen K.F."/>
            <person name="Lyhne E.K."/>
            <person name="Kogle M.E."/>
            <person name="Kuo A."/>
            <person name="Riley R."/>
            <person name="Clum A."/>
            <person name="Nolan M."/>
            <person name="Lipzen A."/>
            <person name="Salamov A."/>
            <person name="Henrissat B."/>
            <person name="Wiebenga A."/>
            <person name="De vries R.P."/>
            <person name="Grigoriev I.V."/>
            <person name="Mortensen U.H."/>
            <person name="Andersen M.R."/>
            <person name="Baker S.E."/>
        </authorList>
    </citation>
    <scope>NUCLEOTIDE SEQUENCE</scope>
    <source>
        <strain evidence="1">CBS 621.78</strain>
    </source>
</reference>
<organism evidence="1 2">
    <name type="scientific">Aspergillus brunneoviolaceus CBS 621.78</name>
    <dbReference type="NCBI Taxonomy" id="1450534"/>
    <lineage>
        <taxon>Eukaryota</taxon>
        <taxon>Fungi</taxon>
        <taxon>Dikarya</taxon>
        <taxon>Ascomycota</taxon>
        <taxon>Pezizomycotina</taxon>
        <taxon>Eurotiomycetes</taxon>
        <taxon>Eurotiomycetidae</taxon>
        <taxon>Eurotiales</taxon>
        <taxon>Aspergillaceae</taxon>
        <taxon>Aspergillus</taxon>
        <taxon>Aspergillus subgen. Circumdati</taxon>
    </lineage>
</organism>
<evidence type="ECO:0000313" key="2">
    <source>
        <dbReference type="Proteomes" id="UP000249057"/>
    </source>
</evidence>
<keyword evidence="2" id="KW-1185">Reference proteome</keyword>